<dbReference type="GO" id="GO:0016787">
    <property type="term" value="F:hydrolase activity"/>
    <property type="evidence" value="ECO:0007669"/>
    <property type="project" value="InterPro"/>
</dbReference>
<dbReference type="InterPro" id="IPR029052">
    <property type="entry name" value="Metallo-depent_PP-like"/>
</dbReference>
<dbReference type="OrthoDB" id="550558at2759"/>
<organism evidence="3 4">
    <name type="scientific">Volvox reticuliferus</name>
    <dbReference type="NCBI Taxonomy" id="1737510"/>
    <lineage>
        <taxon>Eukaryota</taxon>
        <taxon>Viridiplantae</taxon>
        <taxon>Chlorophyta</taxon>
        <taxon>core chlorophytes</taxon>
        <taxon>Chlorophyceae</taxon>
        <taxon>CS clade</taxon>
        <taxon>Chlamydomonadales</taxon>
        <taxon>Volvocaceae</taxon>
        <taxon>Volvox</taxon>
    </lineage>
</organism>
<reference evidence="3" key="1">
    <citation type="journal article" date="2021" name="Proc. Natl. Acad. Sci. U.S.A.">
        <title>Three genomes in the algal genus Volvox reveal the fate of a haploid sex-determining region after a transition to homothallism.</title>
        <authorList>
            <person name="Yamamoto K."/>
            <person name="Hamaji T."/>
            <person name="Kawai-Toyooka H."/>
            <person name="Matsuzaki R."/>
            <person name="Takahashi F."/>
            <person name="Nishimura Y."/>
            <person name="Kawachi M."/>
            <person name="Noguchi H."/>
            <person name="Minakuchi Y."/>
            <person name="Umen J.G."/>
            <person name="Toyoda A."/>
            <person name="Nozaki H."/>
        </authorList>
    </citation>
    <scope>NUCLEOTIDE SEQUENCE</scope>
    <source>
        <strain evidence="3">NIES-3786</strain>
    </source>
</reference>
<feature type="region of interest" description="Disordered" evidence="1">
    <location>
        <begin position="29"/>
        <end position="60"/>
    </location>
</feature>
<dbReference type="Proteomes" id="UP000747110">
    <property type="component" value="Unassembled WGS sequence"/>
</dbReference>
<dbReference type="InterPro" id="IPR052963">
    <property type="entry name" value="Pantetheine_PDE"/>
</dbReference>
<proteinExistence type="predicted"/>
<feature type="compositionally biased region" description="Low complexity" evidence="1">
    <location>
        <begin position="29"/>
        <end position="44"/>
    </location>
</feature>
<comment type="caution">
    <text evidence="3">The sequence shown here is derived from an EMBL/GenBank/DDBJ whole genome shotgun (WGS) entry which is preliminary data.</text>
</comment>
<keyword evidence="4" id="KW-1185">Reference proteome</keyword>
<dbReference type="AlphaFoldDB" id="A0A8J4CZV3"/>
<dbReference type="SUPFAM" id="SSF56300">
    <property type="entry name" value="Metallo-dependent phosphatases"/>
    <property type="match status" value="1"/>
</dbReference>
<feature type="compositionally biased region" description="Basic and acidic residues" evidence="1">
    <location>
        <begin position="413"/>
        <end position="431"/>
    </location>
</feature>
<evidence type="ECO:0000259" key="2">
    <source>
        <dbReference type="Pfam" id="PF00149"/>
    </source>
</evidence>
<accession>A0A8J4CZV3</accession>
<dbReference type="EMBL" id="BNCP01000086">
    <property type="protein sequence ID" value="GIL92997.1"/>
    <property type="molecule type" value="Genomic_DNA"/>
</dbReference>
<evidence type="ECO:0000313" key="3">
    <source>
        <dbReference type="EMBL" id="GIL92997.1"/>
    </source>
</evidence>
<sequence length="479" mass="51572">GDSSKARIAGPEGDGRVAAAATCRGATSEAGAAAATAVGPDTAARVPSPLPPPPPPPPPRRRIFVLSDLHADVAVASHGPLVHNVTQMDLLRRISATRFRDDVLLVAGDAADTLPAAREALRVLKERFGRVFYVPGNHCLWLRPKLEDNAFPDSFSKLWALLAACDELGVETVAAEVIPGLLVVPLFSWYNAAFDIADPRPGRYRFDCWCRWPVSDLDVWQVMLRLNDTTLAAVSRWQQQQRQQHHHHQPHQPPSRHQSAETASCIITPAKAKTPDPKLCSGSASNGSSKNHVDLAVTTTAGHSAGLGGVVVTMTHFLPHPDLPFSPLPRDLAKAVGCREILTVLERIGSDVHVYGHSHVPYDGELPAVEGCDGSPGAIQAHARSGRVVNGNPLRRGVGGDSGMEAVEAVGGKGREGVRGKDARGECSRRDWKPARMQGAGRRFVHWPLHGQGDRLVIKCIWDGDTFCNVETDAIIDQK</sequence>
<feature type="region of interest" description="Disordered" evidence="1">
    <location>
        <begin position="412"/>
        <end position="431"/>
    </location>
</feature>
<feature type="domain" description="Calcineurin-like phosphoesterase" evidence="2">
    <location>
        <begin position="62"/>
        <end position="160"/>
    </location>
</feature>
<dbReference type="InterPro" id="IPR004843">
    <property type="entry name" value="Calcineurin-like_PHP"/>
</dbReference>
<feature type="region of interest" description="Disordered" evidence="1">
    <location>
        <begin position="237"/>
        <end position="262"/>
    </location>
</feature>
<evidence type="ECO:0000313" key="4">
    <source>
        <dbReference type="Proteomes" id="UP000747110"/>
    </source>
</evidence>
<feature type="non-terminal residue" evidence="3">
    <location>
        <position position="479"/>
    </location>
</feature>
<feature type="compositionally biased region" description="Pro residues" evidence="1">
    <location>
        <begin position="48"/>
        <end position="58"/>
    </location>
</feature>
<dbReference type="Pfam" id="PF00149">
    <property type="entry name" value="Metallophos"/>
    <property type="match status" value="1"/>
</dbReference>
<name>A0A8J4CZV3_9CHLO</name>
<gene>
    <name evidence="3" type="ORF">Vretifemale_20476</name>
</gene>
<dbReference type="CDD" id="cd00838">
    <property type="entry name" value="MPP_superfamily"/>
    <property type="match status" value="1"/>
</dbReference>
<evidence type="ECO:0000256" key="1">
    <source>
        <dbReference type="SAM" id="MobiDB-lite"/>
    </source>
</evidence>
<dbReference type="PANTHER" id="PTHR36492:SF2">
    <property type="entry name" value="[ACYL-CARRIER-PROTEIN] PHOSPHODIESTERASE PPTH"/>
    <property type="match status" value="1"/>
</dbReference>
<protein>
    <recommendedName>
        <fullName evidence="2">Calcineurin-like phosphoesterase domain-containing protein</fullName>
    </recommendedName>
</protein>
<dbReference type="PANTHER" id="PTHR36492">
    <property type="match status" value="1"/>
</dbReference>
<dbReference type="Gene3D" id="3.60.21.10">
    <property type="match status" value="1"/>
</dbReference>